<dbReference type="SUPFAM" id="SSF52172">
    <property type="entry name" value="CheY-like"/>
    <property type="match status" value="1"/>
</dbReference>
<dbReference type="SUPFAM" id="SSF50341">
    <property type="entry name" value="CheW-like"/>
    <property type="match status" value="1"/>
</dbReference>
<sequence length="704" mass="80481">MNKRLKEIFLSESIDNTVNIKSAASKLLDPKQQKDNLELIARYLHTIKGSSRMMGYKAFSSFIHAIEDKVKSMRNIPDKIDSSFINFLYSVADKIISILSDIDNVSDEEIESLTEEISKLQDFSSYSHTTNDKITSLPFEEDNSNLLKQNIYKIHEIELNQHLQNLYNMISKSENLFFLKSNIISLIESIFDNLKSLKSNIADEKYKNFIQNIIQTNEIKLHNLSNDLEKIITDIKISSRINHETALSFKMLKFKEITQTLKESAKTLAAELGKDVKIIIKGEDIKFDKDILLKLQEPLIHLIRNSVDHGLETPAERIKKNKNPEGTIEIECIADKNYAKITIKDDGRGININKIRNRAKSLGYNVDDMSDNEVIYLIFQSSFSTKDKTTDISGRGEGLYIVKDVMNKVGGKIEIDHKTDLFTKFSLIVPVSFMETEVLIFHYAGLDFALFLNSIESIMTFDESKIIYSDNAMLYTVNDNAYKFSYTSDILNCENDLNNYIIFINYRGKIFGITAKDIKTNSKMKLYKYGGLVEHLKTYSHFIANYDGSVIPLIDLDYLYEKINQITPVKQITIEDTKERPKVLLVEDSFATRELEKHILLTAGFDVIEATNGKEALNIFNNRDDIKIIISDIEMPEMDGYTLTKQIRTGVKNPNIPIILISTLSDKESINKGLKSGANFFITKSQFSGEEFLDKIRSLIGAQY</sequence>
<dbReference type="InterPro" id="IPR036641">
    <property type="entry name" value="HPT_dom_sf"/>
</dbReference>
<evidence type="ECO:0000313" key="12">
    <source>
        <dbReference type="EMBL" id="KAA0257083.1"/>
    </source>
</evidence>
<comment type="caution">
    <text evidence="12">The sequence shown here is derived from an EMBL/GenBank/DDBJ whole genome shotgun (WGS) entry which is preliminary data.</text>
</comment>
<evidence type="ECO:0000259" key="9">
    <source>
        <dbReference type="PROSITE" id="PS50109"/>
    </source>
</evidence>
<dbReference type="InterPro" id="IPR036061">
    <property type="entry name" value="CheW-like_dom_sf"/>
</dbReference>
<keyword evidence="5" id="KW-0547">Nucleotide-binding</keyword>
<dbReference type="Pfam" id="PF00072">
    <property type="entry name" value="Response_reg"/>
    <property type="match status" value="1"/>
</dbReference>
<keyword evidence="3 8" id="KW-0597">Phosphoprotein</keyword>
<dbReference type="EC" id="2.7.13.3" evidence="2"/>
<keyword evidence="13" id="KW-1185">Reference proteome</keyword>
<feature type="domain" description="Response regulatory" evidence="10">
    <location>
        <begin position="582"/>
        <end position="699"/>
    </location>
</feature>
<dbReference type="Gene3D" id="3.40.50.2300">
    <property type="match status" value="1"/>
</dbReference>
<dbReference type="Gene3D" id="3.30.565.10">
    <property type="entry name" value="Histidine kinase-like ATPase, C-terminal domain"/>
    <property type="match status" value="1"/>
</dbReference>
<evidence type="ECO:0000256" key="6">
    <source>
        <dbReference type="ARBA" id="ARBA00022777"/>
    </source>
</evidence>
<dbReference type="CDD" id="cd00088">
    <property type="entry name" value="HPT"/>
    <property type="match status" value="1"/>
</dbReference>
<protein>
    <recommendedName>
        <fullName evidence="2">histidine kinase</fullName>
        <ecNumber evidence="2">2.7.13.3</ecNumber>
    </recommendedName>
</protein>
<evidence type="ECO:0000259" key="11">
    <source>
        <dbReference type="PROSITE" id="PS50894"/>
    </source>
</evidence>
<dbReference type="PANTHER" id="PTHR43395:SF10">
    <property type="entry name" value="CHEMOTAXIS PROTEIN CHEA"/>
    <property type="match status" value="1"/>
</dbReference>
<dbReference type="SMART" id="SM00448">
    <property type="entry name" value="REC"/>
    <property type="match status" value="1"/>
</dbReference>
<feature type="modified residue" description="Phosphohistidine" evidence="7">
    <location>
        <position position="45"/>
    </location>
</feature>
<dbReference type="InterPro" id="IPR005467">
    <property type="entry name" value="His_kinase_dom"/>
</dbReference>
<evidence type="ECO:0000256" key="4">
    <source>
        <dbReference type="ARBA" id="ARBA00022679"/>
    </source>
</evidence>
<dbReference type="InterPro" id="IPR011006">
    <property type="entry name" value="CheY-like_superfamily"/>
</dbReference>
<dbReference type="Proteomes" id="UP000322876">
    <property type="component" value="Unassembled WGS sequence"/>
</dbReference>
<dbReference type="SMART" id="SM00387">
    <property type="entry name" value="HATPase_c"/>
    <property type="match status" value="1"/>
</dbReference>
<dbReference type="Pfam" id="PF02518">
    <property type="entry name" value="HATPase_c"/>
    <property type="match status" value="1"/>
</dbReference>
<name>A0A5A8F0A1_9BACT</name>
<dbReference type="RefSeq" id="WP_149267227.1">
    <property type="nucleotide sequence ID" value="NZ_VFJB01000009.1"/>
</dbReference>
<organism evidence="12 13">
    <name type="scientific">Deferribacter autotrophicus</name>
    <dbReference type="NCBI Taxonomy" id="500465"/>
    <lineage>
        <taxon>Bacteria</taxon>
        <taxon>Pseudomonadati</taxon>
        <taxon>Deferribacterota</taxon>
        <taxon>Deferribacteres</taxon>
        <taxon>Deferribacterales</taxon>
        <taxon>Deferribacteraceae</taxon>
        <taxon>Deferribacter</taxon>
    </lineage>
</organism>
<dbReference type="Gene3D" id="1.20.120.160">
    <property type="entry name" value="HPT domain"/>
    <property type="match status" value="1"/>
</dbReference>
<dbReference type="GO" id="GO:0000155">
    <property type="term" value="F:phosphorelay sensor kinase activity"/>
    <property type="evidence" value="ECO:0007669"/>
    <property type="project" value="UniProtKB-ARBA"/>
</dbReference>
<feature type="domain" description="HPt" evidence="11">
    <location>
        <begin position="1"/>
        <end position="102"/>
    </location>
</feature>
<feature type="domain" description="Histidine kinase" evidence="9">
    <location>
        <begin position="185"/>
        <end position="433"/>
    </location>
</feature>
<dbReference type="EMBL" id="VFJB01000009">
    <property type="protein sequence ID" value="KAA0257083.1"/>
    <property type="molecule type" value="Genomic_DNA"/>
</dbReference>
<dbReference type="SMART" id="SM00073">
    <property type="entry name" value="HPT"/>
    <property type="match status" value="1"/>
</dbReference>
<accession>A0A5A8F0A1</accession>
<dbReference type="InterPro" id="IPR051315">
    <property type="entry name" value="Bact_Chemotaxis_CheA"/>
</dbReference>
<evidence type="ECO:0000256" key="7">
    <source>
        <dbReference type="PROSITE-ProRule" id="PRU00110"/>
    </source>
</evidence>
<keyword evidence="6" id="KW-0418">Kinase</keyword>
<dbReference type="PROSITE" id="PS50109">
    <property type="entry name" value="HIS_KIN"/>
    <property type="match status" value="1"/>
</dbReference>
<dbReference type="InterPro" id="IPR036890">
    <property type="entry name" value="HATPase_C_sf"/>
</dbReference>
<dbReference type="PROSITE" id="PS50110">
    <property type="entry name" value="RESPONSE_REGULATORY"/>
    <property type="match status" value="1"/>
</dbReference>
<evidence type="ECO:0000256" key="5">
    <source>
        <dbReference type="ARBA" id="ARBA00022741"/>
    </source>
</evidence>
<dbReference type="InterPro" id="IPR001789">
    <property type="entry name" value="Sig_transdc_resp-reg_receiver"/>
</dbReference>
<dbReference type="PANTHER" id="PTHR43395">
    <property type="entry name" value="SENSOR HISTIDINE KINASE CHEA"/>
    <property type="match status" value="1"/>
</dbReference>
<comment type="catalytic activity">
    <reaction evidence="1">
        <text>ATP + protein L-histidine = ADP + protein N-phospho-L-histidine.</text>
        <dbReference type="EC" id="2.7.13.3"/>
    </reaction>
</comment>
<reference evidence="12 13" key="1">
    <citation type="submission" date="2019-06" db="EMBL/GenBank/DDBJ databases">
        <title>Genomic insights into carbon and energy metabolism of Deferribacter autotrophicus revealed new metabolic traits in the phylum Deferribacteres.</title>
        <authorList>
            <person name="Slobodkin A.I."/>
            <person name="Slobodkina G.B."/>
            <person name="Allioux M."/>
            <person name="Alain K."/>
            <person name="Jebbar M."/>
            <person name="Shadrin V."/>
            <person name="Kublanov I.V."/>
            <person name="Toshchakov S.V."/>
            <person name="Bonch-Osmolovskaya E.A."/>
        </authorList>
    </citation>
    <scope>NUCLEOTIDE SEQUENCE [LARGE SCALE GENOMIC DNA]</scope>
    <source>
        <strain evidence="12 13">SL50</strain>
    </source>
</reference>
<dbReference type="OrthoDB" id="9780153at2"/>
<dbReference type="Pfam" id="PF01627">
    <property type="entry name" value="Hpt"/>
    <property type="match status" value="1"/>
</dbReference>
<dbReference type="InterPro" id="IPR004358">
    <property type="entry name" value="Sig_transdc_His_kin-like_C"/>
</dbReference>
<keyword evidence="4" id="KW-0808">Transferase</keyword>
<dbReference type="GO" id="GO:0006935">
    <property type="term" value="P:chemotaxis"/>
    <property type="evidence" value="ECO:0007669"/>
    <property type="project" value="InterPro"/>
</dbReference>
<evidence type="ECO:0000256" key="2">
    <source>
        <dbReference type="ARBA" id="ARBA00012438"/>
    </source>
</evidence>
<dbReference type="FunFam" id="3.30.565.10:FF:000016">
    <property type="entry name" value="Chemotaxis protein CheA, putative"/>
    <property type="match status" value="1"/>
</dbReference>
<dbReference type="PROSITE" id="PS50894">
    <property type="entry name" value="HPT"/>
    <property type="match status" value="1"/>
</dbReference>
<dbReference type="SUPFAM" id="SSF55874">
    <property type="entry name" value="ATPase domain of HSP90 chaperone/DNA topoisomerase II/histidine kinase"/>
    <property type="match status" value="1"/>
</dbReference>
<evidence type="ECO:0000259" key="10">
    <source>
        <dbReference type="PROSITE" id="PS50110"/>
    </source>
</evidence>
<dbReference type="InterPro" id="IPR008207">
    <property type="entry name" value="Sig_transdc_His_kin_Hpt_dom"/>
</dbReference>
<feature type="modified residue" description="4-aspartylphosphate" evidence="8">
    <location>
        <position position="632"/>
    </location>
</feature>
<dbReference type="AlphaFoldDB" id="A0A5A8F0A1"/>
<dbReference type="PRINTS" id="PR00344">
    <property type="entry name" value="BCTRLSENSOR"/>
</dbReference>
<dbReference type="SUPFAM" id="SSF47226">
    <property type="entry name" value="Histidine-containing phosphotransfer domain, HPT domain"/>
    <property type="match status" value="1"/>
</dbReference>
<dbReference type="InterPro" id="IPR003594">
    <property type="entry name" value="HATPase_dom"/>
</dbReference>
<evidence type="ECO:0000313" key="13">
    <source>
        <dbReference type="Proteomes" id="UP000322876"/>
    </source>
</evidence>
<evidence type="ECO:0000256" key="8">
    <source>
        <dbReference type="PROSITE-ProRule" id="PRU00169"/>
    </source>
</evidence>
<gene>
    <name evidence="12" type="ORF">FHQ18_10975</name>
</gene>
<evidence type="ECO:0000256" key="3">
    <source>
        <dbReference type="ARBA" id="ARBA00022553"/>
    </source>
</evidence>
<evidence type="ECO:0000256" key="1">
    <source>
        <dbReference type="ARBA" id="ARBA00000085"/>
    </source>
</evidence>
<proteinExistence type="predicted"/>